<dbReference type="InterPro" id="IPR003593">
    <property type="entry name" value="AAA+_ATPase"/>
</dbReference>
<dbReference type="RefSeq" id="WP_377043090.1">
    <property type="nucleotide sequence ID" value="NZ_JBHLUN010000002.1"/>
</dbReference>
<dbReference type="Proteomes" id="UP001589865">
    <property type="component" value="Unassembled WGS sequence"/>
</dbReference>
<dbReference type="Pfam" id="PF00005">
    <property type="entry name" value="ABC_tran"/>
    <property type="match status" value="1"/>
</dbReference>
<proteinExistence type="inferred from homology"/>
<feature type="domain" description="ABC transporter" evidence="9">
    <location>
        <begin position="25"/>
        <end position="257"/>
    </location>
</feature>
<dbReference type="PANTHER" id="PTHR42781:SF4">
    <property type="entry name" value="SPERMIDINE_PUTRESCINE IMPORT ATP-BINDING PROTEIN POTA"/>
    <property type="match status" value="1"/>
</dbReference>
<comment type="catalytic activity">
    <reaction evidence="7">
        <text>ATP + H2O + polyamine-[polyamine-binding protein]Side 1 = ADP + phosphate + polyamineSide 2 + [polyamine-binding protein]Side 1.</text>
        <dbReference type="EC" id="7.6.2.11"/>
    </reaction>
</comment>
<evidence type="ECO:0000259" key="9">
    <source>
        <dbReference type="PROSITE" id="PS50893"/>
    </source>
</evidence>
<dbReference type="SMART" id="SM00382">
    <property type="entry name" value="AAA"/>
    <property type="match status" value="1"/>
</dbReference>
<evidence type="ECO:0000256" key="8">
    <source>
        <dbReference type="SAM" id="MobiDB-lite"/>
    </source>
</evidence>
<keyword evidence="4 7" id="KW-0067">ATP-binding</keyword>
<dbReference type="InterPro" id="IPR013611">
    <property type="entry name" value="Transp-assoc_OB_typ2"/>
</dbReference>
<dbReference type="InterPro" id="IPR017871">
    <property type="entry name" value="ABC_transporter-like_CS"/>
</dbReference>
<name>A0ABV6JPX4_9PROT</name>
<dbReference type="InterPro" id="IPR050093">
    <property type="entry name" value="ABC_SmlMolc_Importer"/>
</dbReference>
<organism evidence="10 11">
    <name type="scientific">Roseomonas elaeocarpi</name>
    <dbReference type="NCBI Taxonomy" id="907779"/>
    <lineage>
        <taxon>Bacteria</taxon>
        <taxon>Pseudomonadati</taxon>
        <taxon>Pseudomonadota</taxon>
        <taxon>Alphaproteobacteria</taxon>
        <taxon>Acetobacterales</taxon>
        <taxon>Roseomonadaceae</taxon>
        <taxon>Roseomonas</taxon>
    </lineage>
</organism>
<evidence type="ECO:0000256" key="3">
    <source>
        <dbReference type="ARBA" id="ARBA00022741"/>
    </source>
</evidence>
<feature type="compositionally biased region" description="Polar residues" evidence="8">
    <location>
        <begin position="9"/>
        <end position="19"/>
    </location>
</feature>
<dbReference type="PROSITE" id="PS50893">
    <property type="entry name" value="ABC_TRANSPORTER_2"/>
    <property type="match status" value="1"/>
</dbReference>
<gene>
    <name evidence="7" type="primary">potA</name>
    <name evidence="10" type="ORF">ACFFGY_03990</name>
</gene>
<keyword evidence="11" id="KW-1185">Reference proteome</keyword>
<comment type="similarity">
    <text evidence="7">Belongs to the ABC transporter superfamily. Spermidine/putrescine importer (TC 3.A.1.11.1) family.</text>
</comment>
<evidence type="ECO:0000256" key="6">
    <source>
        <dbReference type="ARBA" id="ARBA00023136"/>
    </source>
</evidence>
<dbReference type="PANTHER" id="PTHR42781">
    <property type="entry name" value="SPERMIDINE/PUTRESCINE IMPORT ATP-BINDING PROTEIN POTA"/>
    <property type="match status" value="1"/>
</dbReference>
<evidence type="ECO:0000256" key="4">
    <source>
        <dbReference type="ARBA" id="ARBA00022840"/>
    </source>
</evidence>
<comment type="subunit">
    <text evidence="7">The complex is composed of two ATP-binding proteins (PotA), two transmembrane proteins (PotB and PotC) and a solute-binding protein (PotD).</text>
</comment>
<keyword evidence="2 7" id="KW-1003">Cell membrane</keyword>
<evidence type="ECO:0000256" key="2">
    <source>
        <dbReference type="ARBA" id="ARBA00022475"/>
    </source>
</evidence>
<dbReference type="GO" id="GO:0005524">
    <property type="term" value="F:ATP binding"/>
    <property type="evidence" value="ECO:0007669"/>
    <property type="project" value="UniProtKB-KW"/>
</dbReference>
<dbReference type="SUPFAM" id="SSF52540">
    <property type="entry name" value="P-loop containing nucleoside triphosphate hydrolases"/>
    <property type="match status" value="1"/>
</dbReference>
<comment type="function">
    <text evidence="7">Part of the ABC transporter complex PotABCD involved in spermidine/putrescine import. Responsible for energy coupling to the transport system.</text>
</comment>
<feature type="region of interest" description="Disordered" evidence="8">
    <location>
        <begin position="1"/>
        <end position="22"/>
    </location>
</feature>
<dbReference type="EC" id="7.6.2.11" evidence="7"/>
<dbReference type="InterPro" id="IPR008995">
    <property type="entry name" value="Mo/tungstate-bd_C_term_dom"/>
</dbReference>
<dbReference type="EMBL" id="JBHLUN010000002">
    <property type="protein sequence ID" value="MFC0407395.1"/>
    <property type="molecule type" value="Genomic_DNA"/>
</dbReference>
<reference evidence="10 11" key="1">
    <citation type="submission" date="2024-09" db="EMBL/GenBank/DDBJ databases">
        <authorList>
            <person name="Sun Q."/>
            <person name="Mori K."/>
        </authorList>
    </citation>
    <scope>NUCLEOTIDE SEQUENCE [LARGE SCALE GENOMIC DNA]</scope>
    <source>
        <strain evidence="10 11">TBRC 5777</strain>
    </source>
</reference>
<dbReference type="Gene3D" id="2.40.50.100">
    <property type="match status" value="1"/>
</dbReference>
<keyword evidence="5 7" id="KW-1278">Translocase</keyword>
<evidence type="ECO:0000256" key="1">
    <source>
        <dbReference type="ARBA" id="ARBA00022448"/>
    </source>
</evidence>
<keyword evidence="6 7" id="KW-0472">Membrane</keyword>
<evidence type="ECO:0000313" key="11">
    <source>
        <dbReference type="Proteomes" id="UP001589865"/>
    </source>
</evidence>
<protein>
    <recommendedName>
        <fullName evidence="7">Spermidine/putrescine import ATP-binding protein PotA</fullName>
        <ecNumber evidence="7">7.6.2.11</ecNumber>
    </recommendedName>
</protein>
<sequence length="400" mass="41413">MTEPLPRTPQGTMQGTAQGRSGAGLELRALRKGYAGAPLPAVEGISATVAPGEFFSLLGPSGCGKTTTLRMIAGFEAPDAGQILLDGRDITALPPERRGMGMVFQNYALFPHRTVAENVGFGLRMQGVNKAEAAARVRDALALVRLTGLEDRRPAELSGGQQQRVALARAVVIRPAVLLCDEPLGALDKKLRQAMQFELKALHRQLGLTLIYVTHDQEEALTMSDRIAVMGAGRIVQCGPPREIYDHPRSRFVAEFIGDTNILAGVARAGSLVLPGGWHLPLPGGVAEGPCAVALRPERLRLVPAGKGLVDARVEEANFLGDSVLLKLVLPGGETLLVRTPRGNGAGAAASGSTGQVAAGPDGSGLGSTIAGAGLAGGHLAAGTVLGVTCGREDPVPLEG</sequence>
<accession>A0ABV6JPX4</accession>
<dbReference type="InterPro" id="IPR005893">
    <property type="entry name" value="PotA-like"/>
</dbReference>
<dbReference type="SUPFAM" id="SSF50331">
    <property type="entry name" value="MOP-like"/>
    <property type="match status" value="1"/>
</dbReference>
<comment type="caution">
    <text evidence="10">The sequence shown here is derived from an EMBL/GenBank/DDBJ whole genome shotgun (WGS) entry which is preliminary data.</text>
</comment>
<evidence type="ECO:0000256" key="5">
    <source>
        <dbReference type="ARBA" id="ARBA00022967"/>
    </source>
</evidence>
<dbReference type="PROSITE" id="PS00211">
    <property type="entry name" value="ABC_TRANSPORTER_1"/>
    <property type="match status" value="1"/>
</dbReference>
<dbReference type="Gene3D" id="3.40.50.300">
    <property type="entry name" value="P-loop containing nucleotide triphosphate hydrolases"/>
    <property type="match status" value="1"/>
</dbReference>
<dbReference type="InterPro" id="IPR027417">
    <property type="entry name" value="P-loop_NTPase"/>
</dbReference>
<keyword evidence="3 7" id="KW-0547">Nucleotide-binding</keyword>
<evidence type="ECO:0000256" key="7">
    <source>
        <dbReference type="RuleBase" id="RU364083"/>
    </source>
</evidence>
<dbReference type="NCBIfam" id="TIGR01187">
    <property type="entry name" value="potA"/>
    <property type="match status" value="1"/>
</dbReference>
<evidence type="ECO:0000313" key="10">
    <source>
        <dbReference type="EMBL" id="MFC0407395.1"/>
    </source>
</evidence>
<dbReference type="InterPro" id="IPR003439">
    <property type="entry name" value="ABC_transporter-like_ATP-bd"/>
</dbReference>
<keyword evidence="1 7" id="KW-0813">Transport</keyword>
<dbReference type="Pfam" id="PF08402">
    <property type="entry name" value="TOBE_2"/>
    <property type="match status" value="1"/>
</dbReference>